<dbReference type="FunCoup" id="A0A2J7R2V7">
    <property type="interactions" value="59"/>
</dbReference>
<keyword evidence="6" id="KW-0206">Cytoskeleton</keyword>
<dbReference type="GO" id="GO:0008017">
    <property type="term" value="F:microtubule binding"/>
    <property type="evidence" value="ECO:0007669"/>
    <property type="project" value="InterPro"/>
</dbReference>
<evidence type="ECO:0000256" key="8">
    <source>
        <dbReference type="ARBA" id="ARBA00043971"/>
    </source>
</evidence>
<dbReference type="GO" id="GO:0005930">
    <property type="term" value="C:axoneme"/>
    <property type="evidence" value="ECO:0007669"/>
    <property type="project" value="UniProtKB-SubCell"/>
</dbReference>
<protein>
    <recommendedName>
        <fullName evidence="9">TRAF3-interacting protein 1</fullName>
    </recommendedName>
</protein>
<feature type="compositionally biased region" description="Basic and acidic residues" evidence="11">
    <location>
        <begin position="300"/>
        <end position="317"/>
    </location>
</feature>
<evidence type="ECO:0000256" key="7">
    <source>
        <dbReference type="ARBA" id="ARBA00023273"/>
    </source>
</evidence>
<keyword evidence="7" id="KW-0966">Cell projection</keyword>
<dbReference type="AlphaFoldDB" id="A0A2J7R2V7"/>
<keyword evidence="3" id="KW-0963">Cytoplasm</keyword>
<dbReference type="OrthoDB" id="10258914at2759"/>
<keyword evidence="4" id="KW-0970">Cilium biogenesis/degradation</keyword>
<gene>
    <name evidence="14" type="ORF">B7P43_G08771</name>
</gene>
<organism evidence="14 15">
    <name type="scientific">Cryptotermes secundus</name>
    <dbReference type="NCBI Taxonomy" id="105785"/>
    <lineage>
        <taxon>Eukaryota</taxon>
        <taxon>Metazoa</taxon>
        <taxon>Ecdysozoa</taxon>
        <taxon>Arthropoda</taxon>
        <taxon>Hexapoda</taxon>
        <taxon>Insecta</taxon>
        <taxon>Pterygota</taxon>
        <taxon>Neoptera</taxon>
        <taxon>Polyneoptera</taxon>
        <taxon>Dictyoptera</taxon>
        <taxon>Blattodea</taxon>
        <taxon>Blattoidea</taxon>
        <taxon>Termitoidae</taxon>
        <taxon>Kalotermitidae</taxon>
        <taxon>Cryptotermitinae</taxon>
        <taxon>Cryptotermes</taxon>
    </lineage>
</organism>
<dbReference type="Pfam" id="PF17749">
    <property type="entry name" value="MIP-T3_C"/>
    <property type="match status" value="1"/>
</dbReference>
<evidence type="ECO:0000259" key="13">
    <source>
        <dbReference type="Pfam" id="PF17749"/>
    </source>
</evidence>
<dbReference type="GO" id="GO:0042073">
    <property type="term" value="P:intraciliary transport"/>
    <property type="evidence" value="ECO:0007669"/>
    <property type="project" value="TreeGrafter"/>
</dbReference>
<dbReference type="STRING" id="105785.A0A2J7R2V7"/>
<evidence type="ECO:0000256" key="4">
    <source>
        <dbReference type="ARBA" id="ARBA00022794"/>
    </source>
</evidence>
<dbReference type="GO" id="GO:0048731">
    <property type="term" value="P:system development"/>
    <property type="evidence" value="ECO:0007669"/>
    <property type="project" value="UniProtKB-ARBA"/>
</dbReference>
<feature type="compositionally biased region" description="Basic and acidic residues" evidence="11">
    <location>
        <begin position="191"/>
        <end position="222"/>
    </location>
</feature>
<accession>A0A2J7R2V7</accession>
<sequence>MSDDIRPEIVRRTQDTLGKYIKKPPLTEKLLKKPPFRFLHDIIKAVIRETGFLQGLFSAEELSNETIKDRDSKIAFLQKVIDAVKVITGTNLTVRPAKIIAGHEPSKTNELLQAIGKALDKKLSSLEYVESLQKAGKKPKPATKAITREKVAKTKPASQVRTQVDRALAKGHEEKKTNKLIGDANTKSSKVKNEARTIKEPVEDVPHPAQEAEKQSAVREVLEDSVGEDSPQPAQEAEKQSAVKEVLEENMGEETQSMHAKDSDVKRPHSARRGHRKPSASIMNHTPADLDVLESMAGDSNKKKTETLLDGKEKTEILDSPQHPEVPLLGADNSKMEPNKELPTAPVPRSARPPSARPHSARPAAPRIRDRGEVRLAEESSCSSSSKGKVNVITENEDTVEQDEEDSFVVVESQESVLTQEQQQSSLPVTDTKPIEEGRHGHLVAQILETQKDLEDDSHHQSQDHQTKKVEIEWEVGRRRERELAGREIDRLRGSIQTLTRAANPLGKLMDFLQEDVDSMQRELSMWRHTNMELKAQLCMEHSQTQQLTEPMRLHLQHLQHSIEEQLSQLSILKATVLRNDQHIQCLLTNKNGSILHL</sequence>
<feature type="compositionally biased region" description="Basic and acidic residues" evidence="11">
    <location>
        <begin position="367"/>
        <end position="378"/>
    </location>
</feature>
<evidence type="ECO:0000256" key="6">
    <source>
        <dbReference type="ARBA" id="ARBA00023212"/>
    </source>
</evidence>
<dbReference type="PANTHER" id="PTHR31363:SF0">
    <property type="entry name" value="TRAF3-INTERACTING PROTEIN 1"/>
    <property type="match status" value="1"/>
</dbReference>
<reference evidence="14 15" key="1">
    <citation type="submission" date="2017-12" db="EMBL/GenBank/DDBJ databases">
        <title>Hemimetabolous genomes reveal molecular basis of termite eusociality.</title>
        <authorList>
            <person name="Harrison M.C."/>
            <person name="Jongepier E."/>
            <person name="Robertson H.M."/>
            <person name="Arning N."/>
            <person name="Bitard-Feildel T."/>
            <person name="Chao H."/>
            <person name="Childers C.P."/>
            <person name="Dinh H."/>
            <person name="Doddapaneni H."/>
            <person name="Dugan S."/>
            <person name="Gowin J."/>
            <person name="Greiner C."/>
            <person name="Han Y."/>
            <person name="Hu H."/>
            <person name="Hughes D.S.T."/>
            <person name="Huylmans A.-K."/>
            <person name="Kemena C."/>
            <person name="Kremer L.P.M."/>
            <person name="Lee S.L."/>
            <person name="Lopez-Ezquerra A."/>
            <person name="Mallet L."/>
            <person name="Monroy-Kuhn J.M."/>
            <person name="Moser A."/>
            <person name="Murali S.C."/>
            <person name="Muzny D.M."/>
            <person name="Otani S."/>
            <person name="Piulachs M.-D."/>
            <person name="Poelchau M."/>
            <person name="Qu J."/>
            <person name="Schaub F."/>
            <person name="Wada-Katsumata A."/>
            <person name="Worley K.C."/>
            <person name="Xie Q."/>
            <person name="Ylla G."/>
            <person name="Poulsen M."/>
            <person name="Gibbs R.A."/>
            <person name="Schal C."/>
            <person name="Richards S."/>
            <person name="Belles X."/>
            <person name="Korb J."/>
            <person name="Bornberg-Bauer E."/>
        </authorList>
    </citation>
    <scope>NUCLEOTIDE SEQUENCE [LARGE SCALE GENOMIC DNA]</scope>
    <source>
        <tissue evidence="14">Whole body</tissue>
    </source>
</reference>
<feature type="coiled-coil region" evidence="10">
    <location>
        <begin position="510"/>
        <end position="537"/>
    </location>
</feature>
<feature type="region of interest" description="Disordered" evidence="11">
    <location>
        <begin position="171"/>
        <end position="391"/>
    </location>
</feature>
<keyword evidence="5 10" id="KW-0175">Coiled coil</keyword>
<comment type="caution">
    <text evidence="14">The sequence shown here is derived from an EMBL/GenBank/DDBJ whole genome shotgun (WGS) entry which is preliminary data.</text>
</comment>
<evidence type="ECO:0000256" key="9">
    <source>
        <dbReference type="ARBA" id="ARBA00070492"/>
    </source>
</evidence>
<dbReference type="EMBL" id="NEVH01007825">
    <property type="protein sequence ID" value="PNF35154.1"/>
    <property type="molecule type" value="Genomic_DNA"/>
</dbReference>
<evidence type="ECO:0000256" key="5">
    <source>
        <dbReference type="ARBA" id="ARBA00023054"/>
    </source>
</evidence>
<dbReference type="Gene3D" id="1.10.418.50">
    <property type="entry name" value="Microtubule-binding protein MIP-T3"/>
    <property type="match status" value="1"/>
</dbReference>
<feature type="compositionally biased region" description="Basic and acidic residues" evidence="11">
    <location>
        <begin position="236"/>
        <end position="247"/>
    </location>
</feature>
<evidence type="ECO:0000313" key="15">
    <source>
        <dbReference type="Proteomes" id="UP000235965"/>
    </source>
</evidence>
<dbReference type="FunFam" id="1.10.418.50:FF:000001">
    <property type="entry name" value="TRAF3-interacting protein 1 isoform X1"/>
    <property type="match status" value="1"/>
</dbReference>
<dbReference type="GO" id="GO:0070507">
    <property type="term" value="P:regulation of microtubule cytoskeleton organization"/>
    <property type="evidence" value="ECO:0007669"/>
    <property type="project" value="TreeGrafter"/>
</dbReference>
<dbReference type="InterPro" id="IPR018799">
    <property type="entry name" value="TRAF3IP1"/>
</dbReference>
<evidence type="ECO:0000256" key="10">
    <source>
        <dbReference type="SAM" id="Coils"/>
    </source>
</evidence>
<keyword evidence="15" id="KW-1185">Reference proteome</keyword>
<feature type="domain" description="TRAF3-interacting protein 1 N-terminal" evidence="12">
    <location>
        <begin position="9"/>
        <end position="118"/>
    </location>
</feature>
<comment type="similarity">
    <text evidence="8">Belongs to the TRAF3IP1 family.</text>
</comment>
<evidence type="ECO:0000313" key="14">
    <source>
        <dbReference type="EMBL" id="PNF35154.1"/>
    </source>
</evidence>
<dbReference type="Pfam" id="PF10243">
    <property type="entry name" value="MIP-T3"/>
    <property type="match status" value="1"/>
</dbReference>
<dbReference type="InterPro" id="IPR041476">
    <property type="entry name" value="TRAF3IP1_C"/>
</dbReference>
<dbReference type="GO" id="GO:0048513">
    <property type="term" value="P:animal organ development"/>
    <property type="evidence" value="ECO:0007669"/>
    <property type="project" value="UniProtKB-ARBA"/>
</dbReference>
<evidence type="ECO:0000256" key="1">
    <source>
        <dbReference type="ARBA" id="ARBA00004120"/>
    </source>
</evidence>
<dbReference type="GO" id="GO:0036064">
    <property type="term" value="C:ciliary basal body"/>
    <property type="evidence" value="ECO:0007669"/>
    <property type="project" value="TreeGrafter"/>
</dbReference>
<evidence type="ECO:0000256" key="11">
    <source>
        <dbReference type="SAM" id="MobiDB-lite"/>
    </source>
</evidence>
<feature type="compositionally biased region" description="Low complexity" evidence="11">
    <location>
        <begin position="343"/>
        <end position="366"/>
    </location>
</feature>
<evidence type="ECO:0000256" key="2">
    <source>
        <dbReference type="ARBA" id="ARBA00004430"/>
    </source>
</evidence>
<dbReference type="PANTHER" id="PTHR31363">
    <property type="entry name" value="TRAF3-INTERACTING PROTEIN 1"/>
    <property type="match status" value="1"/>
</dbReference>
<dbReference type="InterPro" id="IPR042576">
    <property type="entry name" value="TRAF3IP1_N_sf"/>
</dbReference>
<dbReference type="GO" id="GO:0030992">
    <property type="term" value="C:intraciliary transport particle B"/>
    <property type="evidence" value="ECO:0007669"/>
    <property type="project" value="TreeGrafter"/>
</dbReference>
<dbReference type="InterPro" id="IPR040468">
    <property type="entry name" value="TRAF3IP1_N"/>
</dbReference>
<dbReference type="Proteomes" id="UP000235965">
    <property type="component" value="Unassembled WGS sequence"/>
</dbReference>
<dbReference type="GO" id="GO:0060271">
    <property type="term" value="P:cilium assembly"/>
    <property type="evidence" value="ECO:0007669"/>
    <property type="project" value="TreeGrafter"/>
</dbReference>
<dbReference type="InParanoid" id="A0A2J7R2V7"/>
<evidence type="ECO:0000256" key="3">
    <source>
        <dbReference type="ARBA" id="ARBA00022490"/>
    </source>
</evidence>
<evidence type="ECO:0000259" key="12">
    <source>
        <dbReference type="Pfam" id="PF10243"/>
    </source>
</evidence>
<feature type="compositionally biased region" description="Basic residues" evidence="11">
    <location>
        <begin position="268"/>
        <end position="278"/>
    </location>
</feature>
<name>A0A2J7R2V7_9NEOP</name>
<comment type="subcellular location">
    <subcellularLocation>
        <location evidence="2">Cytoplasm</location>
        <location evidence="2">Cytoskeleton</location>
        <location evidence="2">Cilium axoneme</location>
    </subcellularLocation>
    <subcellularLocation>
        <location evidence="1">Cytoplasm</location>
        <location evidence="1">Cytoskeleton</location>
        <location evidence="1">Cilium basal body</location>
    </subcellularLocation>
</comment>
<feature type="domain" description="TRAF3-interacting protein 1 C-terminal" evidence="13">
    <location>
        <begin position="436"/>
        <end position="589"/>
    </location>
</feature>
<proteinExistence type="inferred from homology"/>